<reference evidence="2 3" key="1">
    <citation type="journal article" date="2019" name="Int. J. Syst. Evol. Microbiol.">
        <title>The Global Catalogue of Microorganisms (GCM) 10K type strain sequencing project: providing services to taxonomists for standard genome sequencing and annotation.</title>
        <authorList>
            <consortium name="The Broad Institute Genomics Platform"/>
            <consortium name="The Broad Institute Genome Sequencing Center for Infectious Disease"/>
            <person name="Wu L."/>
            <person name="Ma J."/>
        </authorList>
    </citation>
    <scope>NUCLEOTIDE SEQUENCE [LARGE SCALE GENOMIC DNA]</scope>
    <source>
        <strain evidence="2 3">JCM 16373</strain>
    </source>
</reference>
<accession>A0ABN3Q5A6</accession>
<name>A0ABN3Q5A6_9ACTN</name>
<feature type="region of interest" description="Disordered" evidence="1">
    <location>
        <begin position="1"/>
        <end position="53"/>
    </location>
</feature>
<evidence type="ECO:0000313" key="2">
    <source>
        <dbReference type="EMBL" id="GAA2614715.1"/>
    </source>
</evidence>
<keyword evidence="3" id="KW-1185">Reference proteome</keyword>
<comment type="caution">
    <text evidence="2">The sequence shown here is derived from an EMBL/GenBank/DDBJ whole genome shotgun (WGS) entry which is preliminary data.</text>
</comment>
<feature type="compositionally biased region" description="Low complexity" evidence="1">
    <location>
        <begin position="38"/>
        <end position="53"/>
    </location>
</feature>
<gene>
    <name evidence="2" type="ORF">GCM10009863_30530</name>
</gene>
<evidence type="ECO:0000313" key="3">
    <source>
        <dbReference type="Proteomes" id="UP001501447"/>
    </source>
</evidence>
<protein>
    <submittedName>
        <fullName evidence="2">Uncharacterized protein</fullName>
    </submittedName>
</protein>
<dbReference type="Proteomes" id="UP001501447">
    <property type="component" value="Unassembled WGS sequence"/>
</dbReference>
<sequence>MATTACNPRPALPGDARELKPASGRRYARARPPPPATLPDRALAQDGSAAQAA</sequence>
<dbReference type="EMBL" id="BAAARJ010000009">
    <property type="protein sequence ID" value="GAA2614715.1"/>
    <property type="molecule type" value="Genomic_DNA"/>
</dbReference>
<organism evidence="2 3">
    <name type="scientific">Streptomyces axinellae</name>
    <dbReference type="NCBI Taxonomy" id="552788"/>
    <lineage>
        <taxon>Bacteria</taxon>
        <taxon>Bacillati</taxon>
        <taxon>Actinomycetota</taxon>
        <taxon>Actinomycetes</taxon>
        <taxon>Kitasatosporales</taxon>
        <taxon>Streptomycetaceae</taxon>
        <taxon>Streptomyces</taxon>
    </lineage>
</organism>
<evidence type="ECO:0000256" key="1">
    <source>
        <dbReference type="SAM" id="MobiDB-lite"/>
    </source>
</evidence>
<proteinExistence type="predicted"/>